<dbReference type="Gene3D" id="3.40.50.10420">
    <property type="entry name" value="NagB/RpiA/CoA transferase-like"/>
    <property type="match status" value="1"/>
</dbReference>
<evidence type="ECO:0000259" key="1">
    <source>
        <dbReference type="Pfam" id="PF02589"/>
    </source>
</evidence>
<protein>
    <submittedName>
        <fullName evidence="2">LUD domain-containing protein</fullName>
    </submittedName>
</protein>
<dbReference type="RefSeq" id="WP_222579085.1">
    <property type="nucleotide sequence ID" value="NZ_JAHVHU010000005.1"/>
</dbReference>
<dbReference type="InterPro" id="IPR037171">
    <property type="entry name" value="NagB/RpiA_transferase-like"/>
</dbReference>
<sequence length="194" mass="21240">MNSRETILQSVRDHKPAPVALPTRARTAPPPMDVLDRFVFHLDGIGGVTRFFESRQAALETLKQSSSGLMLRDLIQGESTIQEDSVTEPDVTAVEARFAVAENGAVYITDQEVGHRQFLFLGRKLIALVPQDALVPDMHEAYDRIKLSSVGFGIFIAGSSATADIAQILVRGAHGPAEMEVWFYGQQSKVMSAE</sequence>
<proteinExistence type="predicted"/>
<dbReference type="PANTHER" id="PTHR43682:SF1">
    <property type="entry name" value="LACTATE UTILIZATION PROTEIN C"/>
    <property type="match status" value="1"/>
</dbReference>
<dbReference type="InterPro" id="IPR003741">
    <property type="entry name" value="LUD_dom"/>
</dbReference>
<comment type="caution">
    <text evidence="2">The sequence shown here is derived from an EMBL/GenBank/DDBJ whole genome shotgun (WGS) entry which is preliminary data.</text>
</comment>
<dbReference type="EMBL" id="JAHVHU010000005">
    <property type="protein sequence ID" value="MBY5957566.1"/>
    <property type="molecule type" value="Genomic_DNA"/>
</dbReference>
<feature type="domain" description="LUD" evidence="1">
    <location>
        <begin position="90"/>
        <end position="181"/>
    </location>
</feature>
<dbReference type="Proteomes" id="UP000753961">
    <property type="component" value="Unassembled WGS sequence"/>
</dbReference>
<dbReference type="SUPFAM" id="SSF100950">
    <property type="entry name" value="NagB/RpiA/CoA transferase-like"/>
    <property type="match status" value="1"/>
</dbReference>
<evidence type="ECO:0000313" key="3">
    <source>
        <dbReference type="Proteomes" id="UP000753961"/>
    </source>
</evidence>
<organism evidence="2 3">
    <name type="scientific">Membranihabitans marinus</name>
    <dbReference type="NCBI Taxonomy" id="1227546"/>
    <lineage>
        <taxon>Bacteria</taxon>
        <taxon>Pseudomonadati</taxon>
        <taxon>Bacteroidota</taxon>
        <taxon>Saprospiria</taxon>
        <taxon>Saprospirales</taxon>
        <taxon>Saprospiraceae</taxon>
        <taxon>Membranihabitans</taxon>
    </lineage>
</organism>
<dbReference type="Pfam" id="PF02589">
    <property type="entry name" value="LUD_dom"/>
    <property type="match status" value="1"/>
</dbReference>
<name>A0A953LAH2_9BACT</name>
<keyword evidence="3" id="KW-1185">Reference proteome</keyword>
<gene>
    <name evidence="2" type="ORF">KUV50_05425</name>
</gene>
<dbReference type="AlphaFoldDB" id="A0A953LAH2"/>
<dbReference type="InterPro" id="IPR024185">
    <property type="entry name" value="FTHF_cligase-like_sf"/>
</dbReference>
<accession>A0A953LAH2</accession>
<reference evidence="2" key="1">
    <citation type="submission" date="2021-06" db="EMBL/GenBank/DDBJ databases">
        <title>44 bacteria genomes isolated from Dapeng, Shenzhen.</title>
        <authorList>
            <person name="Zheng W."/>
            <person name="Yu S."/>
            <person name="Huang Y."/>
        </authorList>
    </citation>
    <scope>NUCLEOTIDE SEQUENCE</scope>
    <source>
        <strain evidence="2">DP5N28-2</strain>
    </source>
</reference>
<dbReference type="PANTHER" id="PTHR43682">
    <property type="entry name" value="LACTATE UTILIZATION PROTEIN C"/>
    <property type="match status" value="1"/>
</dbReference>
<evidence type="ECO:0000313" key="2">
    <source>
        <dbReference type="EMBL" id="MBY5957566.1"/>
    </source>
</evidence>